<dbReference type="PANTHER" id="PTHR30383">
    <property type="entry name" value="THIOESTERASE 1/PROTEASE 1/LYSOPHOSPHOLIPASE L1"/>
    <property type="match status" value="1"/>
</dbReference>
<evidence type="ECO:0000313" key="3">
    <source>
        <dbReference type="Proteomes" id="UP000886857"/>
    </source>
</evidence>
<feature type="chain" id="PRO_5039588877" description="SGNH hydrolase-type esterase domain-containing protein" evidence="1">
    <location>
        <begin position="23"/>
        <end position="639"/>
    </location>
</feature>
<evidence type="ECO:0008006" key="4">
    <source>
        <dbReference type="Google" id="ProtNLM"/>
    </source>
</evidence>
<organism evidence="2 3">
    <name type="scientific">Candidatus Limadaptatus stercoripullorum</name>
    <dbReference type="NCBI Taxonomy" id="2840846"/>
    <lineage>
        <taxon>Bacteria</taxon>
        <taxon>Bacillati</taxon>
        <taxon>Bacillota</taxon>
        <taxon>Clostridia</taxon>
        <taxon>Eubacteriales</taxon>
        <taxon>Candidatus Limadaptatus</taxon>
    </lineage>
</organism>
<dbReference type="SUPFAM" id="SSF52266">
    <property type="entry name" value="SGNH hydrolase"/>
    <property type="match status" value="1"/>
</dbReference>
<gene>
    <name evidence="2" type="ORF">IAC73_01310</name>
</gene>
<dbReference type="EMBL" id="DVOE01000015">
    <property type="protein sequence ID" value="HIU98466.1"/>
    <property type="molecule type" value="Genomic_DNA"/>
</dbReference>
<reference evidence="2" key="2">
    <citation type="journal article" date="2021" name="PeerJ">
        <title>Extensive microbial diversity within the chicken gut microbiome revealed by metagenomics and culture.</title>
        <authorList>
            <person name="Gilroy R."/>
            <person name="Ravi A."/>
            <person name="Getino M."/>
            <person name="Pursley I."/>
            <person name="Horton D.L."/>
            <person name="Alikhan N.F."/>
            <person name="Baker D."/>
            <person name="Gharbi K."/>
            <person name="Hall N."/>
            <person name="Watson M."/>
            <person name="Adriaenssens E.M."/>
            <person name="Foster-Nyarko E."/>
            <person name="Jarju S."/>
            <person name="Secka A."/>
            <person name="Antonio M."/>
            <person name="Oren A."/>
            <person name="Chaudhuri R.R."/>
            <person name="La Ragione R."/>
            <person name="Hildebrand F."/>
            <person name="Pallen M.J."/>
        </authorList>
    </citation>
    <scope>NUCLEOTIDE SEQUENCE</scope>
    <source>
        <strain evidence="2">10406</strain>
    </source>
</reference>
<sequence length="639" mass="69411">MKRTIAILLSLLLLVASVTALVACNPDNEQFYWGEGKEVAASDKTEIVYLGDSIAEGILGASPLSLRHEYAYANVIGRRNDFTYYNHSVSGHLTDDMLALISNEEGYDGARGLISHIKTADVLHISILGNDVLQDRPDVVLTDNPYGEYVSMHQVVCDAMIRNNYDGLNIALYGDAAGAGRGGSYGYVIQIIDRLIELNPDAVIIFQKIYNPIANVDTPLVKANTRATLDAARVEVTLDSLHELGNNLIGRMNALLQKAVDEFNAAKTAEDKWTLTTVDGLAAFNKIYDEKGADAAWDLIYPDGIHPSDEGHAVLADLTQAKLEELGLVNSAEALLRYKMMRVNFLFDEFEGKLDNKWEAVAKVMSAASCAEVTDIFFRATEGVTPDYSIDHSAPVQSDTVVETQFRIDTVNTSVWGMPGSTIGGLLDLEKSGIFLRSDGTMSLRLILNETASSAINGMLGELLTGGTVDLSSFEETYLEPIAPGVSLDDINALLDTAYDCLGLKLIGYDPANPDPGIAALIEGLENGRLPESLSIPAGFGVELNYNYTMKKVQSANGTVYDAVYLTPYDGDTQPFIVMTMGSKTYDMNPNVAPDDPSADLYKTDGPKTARTLTFMVDFIKLQFSAIENVDGLFVDPFA</sequence>
<accession>A0A9D1SW78</accession>
<dbReference type="AlphaFoldDB" id="A0A9D1SW78"/>
<dbReference type="InterPro" id="IPR051532">
    <property type="entry name" value="Ester_Hydrolysis_Enzymes"/>
</dbReference>
<dbReference type="GO" id="GO:0004622">
    <property type="term" value="F:phosphatidylcholine lysophospholipase activity"/>
    <property type="evidence" value="ECO:0007669"/>
    <property type="project" value="TreeGrafter"/>
</dbReference>
<dbReference type="PROSITE" id="PS51257">
    <property type="entry name" value="PROKAR_LIPOPROTEIN"/>
    <property type="match status" value="1"/>
</dbReference>
<dbReference type="Gene3D" id="3.40.50.1110">
    <property type="entry name" value="SGNH hydrolase"/>
    <property type="match status" value="1"/>
</dbReference>
<evidence type="ECO:0000256" key="1">
    <source>
        <dbReference type="SAM" id="SignalP"/>
    </source>
</evidence>
<protein>
    <recommendedName>
        <fullName evidence="4">SGNH hydrolase-type esterase domain-containing protein</fullName>
    </recommendedName>
</protein>
<dbReference type="InterPro" id="IPR036514">
    <property type="entry name" value="SGNH_hydro_sf"/>
</dbReference>
<evidence type="ECO:0000313" key="2">
    <source>
        <dbReference type="EMBL" id="HIU98466.1"/>
    </source>
</evidence>
<keyword evidence="1" id="KW-0732">Signal</keyword>
<feature type="signal peptide" evidence="1">
    <location>
        <begin position="1"/>
        <end position="22"/>
    </location>
</feature>
<reference evidence="2" key="1">
    <citation type="submission" date="2020-10" db="EMBL/GenBank/DDBJ databases">
        <authorList>
            <person name="Gilroy R."/>
        </authorList>
    </citation>
    <scope>NUCLEOTIDE SEQUENCE</scope>
    <source>
        <strain evidence="2">10406</strain>
    </source>
</reference>
<name>A0A9D1SW78_9FIRM</name>
<dbReference type="Proteomes" id="UP000886857">
    <property type="component" value="Unassembled WGS sequence"/>
</dbReference>
<proteinExistence type="predicted"/>
<dbReference type="PANTHER" id="PTHR30383:SF5">
    <property type="entry name" value="SGNH HYDROLASE-TYPE ESTERASE DOMAIN-CONTAINING PROTEIN"/>
    <property type="match status" value="1"/>
</dbReference>
<comment type="caution">
    <text evidence="2">The sequence shown here is derived from an EMBL/GenBank/DDBJ whole genome shotgun (WGS) entry which is preliminary data.</text>
</comment>